<evidence type="ECO:0000313" key="6">
    <source>
        <dbReference type="Proteomes" id="UP001556220"/>
    </source>
</evidence>
<evidence type="ECO:0000313" key="5">
    <source>
        <dbReference type="EMBL" id="MEW9573854.1"/>
    </source>
</evidence>
<feature type="compositionally biased region" description="Polar residues" evidence="2">
    <location>
        <begin position="518"/>
        <end position="527"/>
    </location>
</feature>
<dbReference type="PANTHER" id="PTHR32305:SF15">
    <property type="entry name" value="PROTEIN RHSA-RELATED"/>
    <property type="match status" value="1"/>
</dbReference>
<organism evidence="5 6">
    <name type="scientific">Rhodanobacter lycopersici</name>
    <dbReference type="NCBI Taxonomy" id="3162487"/>
    <lineage>
        <taxon>Bacteria</taxon>
        <taxon>Pseudomonadati</taxon>
        <taxon>Pseudomonadota</taxon>
        <taxon>Gammaproteobacteria</taxon>
        <taxon>Lysobacterales</taxon>
        <taxon>Rhodanobacteraceae</taxon>
        <taxon>Rhodanobacter</taxon>
    </lineage>
</organism>
<dbReference type="InterPro" id="IPR006530">
    <property type="entry name" value="YD"/>
</dbReference>
<dbReference type="SUPFAM" id="SSF50969">
    <property type="entry name" value="YVTN repeat-like/Quinoprotein amine dehydrogenase"/>
    <property type="match status" value="1"/>
</dbReference>
<dbReference type="Proteomes" id="UP001556220">
    <property type="component" value="Unassembled WGS sequence"/>
</dbReference>
<dbReference type="PANTHER" id="PTHR32305">
    <property type="match status" value="1"/>
</dbReference>
<feature type="domain" description="DUF6531" evidence="3">
    <location>
        <begin position="172"/>
        <end position="255"/>
    </location>
</feature>
<feature type="non-terminal residue" evidence="5">
    <location>
        <position position="539"/>
    </location>
</feature>
<dbReference type="InterPro" id="IPR045351">
    <property type="entry name" value="DUF6531"/>
</dbReference>
<dbReference type="Gene3D" id="2.180.10.10">
    <property type="entry name" value="RHS repeat-associated core"/>
    <property type="match status" value="2"/>
</dbReference>
<accession>A0ABV3QJ29</accession>
<evidence type="ECO:0000259" key="4">
    <source>
        <dbReference type="Pfam" id="PF25023"/>
    </source>
</evidence>
<reference evidence="5 6" key="1">
    <citation type="submission" date="2024-06" db="EMBL/GenBank/DDBJ databases">
        <authorList>
            <person name="Woo H."/>
        </authorList>
    </citation>
    <scope>NUCLEOTIDE SEQUENCE [LARGE SCALE GENOMIC DNA]</scope>
    <source>
        <strain evidence="5 6">Si-c</strain>
    </source>
</reference>
<name>A0ABV3QJ29_9GAMM</name>
<protein>
    <submittedName>
        <fullName evidence="5">DUF6531 domain-containing protein</fullName>
    </submittedName>
</protein>
<comment type="caution">
    <text evidence="5">The sequence shown here is derived from an EMBL/GenBank/DDBJ whole genome shotgun (WGS) entry which is preliminary data.</text>
</comment>
<keyword evidence="1" id="KW-0677">Repeat</keyword>
<evidence type="ECO:0000256" key="2">
    <source>
        <dbReference type="SAM" id="MobiDB-lite"/>
    </source>
</evidence>
<evidence type="ECO:0000259" key="3">
    <source>
        <dbReference type="Pfam" id="PF20148"/>
    </source>
</evidence>
<evidence type="ECO:0000256" key="1">
    <source>
        <dbReference type="ARBA" id="ARBA00022737"/>
    </source>
</evidence>
<dbReference type="EMBL" id="JBFOHK010000009">
    <property type="protein sequence ID" value="MEW9573854.1"/>
    <property type="molecule type" value="Genomic_DNA"/>
</dbReference>
<sequence>MIHILARVTTKVLLIVIAALALGRAYAGHVPIHFYNVTNWYSGGEDNGITFGQKMLAHQFKTPDTAFQVDWSKNVSHCPNGSDTYIYLDAFPSTAGSDNAYDAHYDDYAQDADCLPPLEGPWRYGSSAIKYTACGTQVTEPAITNGPDTCPALELDPDKNRGNPSCPCVVRGDPVNVATGNKVEEIEVYRGNGPFPLDFRITYNSANGNSNSVATNDLVLGIRRVHSYMQSVTVYSNGSTSTAYVLRPNGRVLAFDNSGTSWIPDADVGEALSASYAQDGTIAGWSLTDGGKQQELYDAQGKLTALVQRGGLSQTLAYDSNGKLTSITDPQGRKLVLAYDAQNRISDLTSPANGSYAFSYDTNDNLSSITYPDSTTIQFFYNESGGSGYPNSHGNLTSVVDESGTKIDSTVYDVNDRVSSTTKPAGVDSTNFVYTLDSHGYATSDVVTHALGMTETIGVEYQFGVAKPNMITRACQGCSSATRQYAYDVNGRLSGVTDFNGNITKTTYDANGLLDQQIDASGTPSQRTTNTTWNTTLHV</sequence>
<keyword evidence="6" id="KW-1185">Reference proteome</keyword>
<feature type="domain" description="Teneurin-like YD-shell" evidence="4">
    <location>
        <begin position="262"/>
        <end position="516"/>
    </location>
</feature>
<dbReference type="Pfam" id="PF25023">
    <property type="entry name" value="TEN_YD-shell"/>
    <property type="match status" value="1"/>
</dbReference>
<gene>
    <name evidence="5" type="ORF">ABQJ54_19045</name>
</gene>
<proteinExistence type="predicted"/>
<dbReference type="RefSeq" id="WP_367855914.1">
    <property type="nucleotide sequence ID" value="NZ_JBFOHK010000009.1"/>
</dbReference>
<feature type="region of interest" description="Disordered" evidence="2">
    <location>
        <begin position="518"/>
        <end position="539"/>
    </location>
</feature>
<feature type="compositionally biased region" description="Low complexity" evidence="2">
    <location>
        <begin position="528"/>
        <end position="539"/>
    </location>
</feature>
<dbReference type="InterPro" id="IPR056823">
    <property type="entry name" value="TEN-like_YD-shell"/>
</dbReference>
<dbReference type="Pfam" id="PF20148">
    <property type="entry name" value="DUF6531"/>
    <property type="match status" value="1"/>
</dbReference>
<dbReference type="InterPro" id="IPR011044">
    <property type="entry name" value="Quino_amine_DH_bsu"/>
</dbReference>
<dbReference type="NCBIfam" id="TIGR01643">
    <property type="entry name" value="YD_repeat_2x"/>
    <property type="match status" value="3"/>
</dbReference>
<dbReference type="InterPro" id="IPR050708">
    <property type="entry name" value="T6SS_VgrG/RHS"/>
</dbReference>